<evidence type="ECO:0000313" key="2">
    <source>
        <dbReference type="EMBL" id="MCF2652859.1"/>
    </source>
</evidence>
<sequence length="281" mass="30755">MNRMFQSLNLGLANVAEKNFEKKLLLAKKYGFSYIEAGAQEVMENGVENVRALLQKHGMQISSANLPFHPTQLDDDAFASAMEALPAQAAALSAVGCTRCIIWIFPASDTLTKEENYAFHVKRLSAAAAVLKEYGMRLGLEFIGPYTGRKGKKYVFLYTAEEMLKLAKDCGDNVGLLFDAYHWYTGAHNKDVFDHIPDQSCIVSVHVNDAPVGDPLELPDSPRALPGETGMIDIACVINGLRKLGYTGPVIAEPFSPKLAAMETDDEKVACIKACMDKIMA</sequence>
<reference evidence="2 3" key="1">
    <citation type="submission" date="2020-12" db="EMBL/GenBank/DDBJ databases">
        <title>Whole genome sequences of gut porcine anaerobes.</title>
        <authorList>
            <person name="Kubasova T."/>
            <person name="Jahodarova E."/>
            <person name="Rychlik I."/>
        </authorList>
    </citation>
    <scope>NUCLEOTIDE SEQUENCE [LARGE SCALE GENOMIC DNA]</scope>
    <source>
        <strain evidence="2 3">An867</strain>
    </source>
</reference>
<proteinExistence type="predicted"/>
<protein>
    <submittedName>
        <fullName evidence="2">Sugar phosphate isomerase/epimerase</fullName>
    </submittedName>
</protein>
<keyword evidence="3" id="KW-1185">Reference proteome</keyword>
<dbReference type="Proteomes" id="UP001299220">
    <property type="component" value="Unassembled WGS sequence"/>
</dbReference>
<dbReference type="EMBL" id="JAFBIT010000003">
    <property type="protein sequence ID" value="MCF2652859.1"/>
    <property type="molecule type" value="Genomic_DNA"/>
</dbReference>
<dbReference type="Gene3D" id="3.20.20.150">
    <property type="entry name" value="Divalent-metal-dependent TIM barrel enzymes"/>
    <property type="match status" value="1"/>
</dbReference>
<organism evidence="2 3">
    <name type="scientific">Anaeromassilibacillus senegalensis</name>
    <dbReference type="NCBI Taxonomy" id="1673717"/>
    <lineage>
        <taxon>Bacteria</taxon>
        <taxon>Bacillati</taxon>
        <taxon>Bacillota</taxon>
        <taxon>Clostridia</taxon>
        <taxon>Eubacteriales</taxon>
        <taxon>Acutalibacteraceae</taxon>
        <taxon>Anaeromassilibacillus</taxon>
    </lineage>
</organism>
<feature type="domain" description="Xylose isomerase-like TIM barrel" evidence="1">
    <location>
        <begin position="26"/>
        <end position="263"/>
    </location>
</feature>
<evidence type="ECO:0000259" key="1">
    <source>
        <dbReference type="Pfam" id="PF01261"/>
    </source>
</evidence>
<dbReference type="Pfam" id="PF01261">
    <property type="entry name" value="AP_endonuc_2"/>
    <property type="match status" value="1"/>
</dbReference>
<dbReference type="PANTHER" id="PTHR12110">
    <property type="entry name" value="HYDROXYPYRUVATE ISOMERASE"/>
    <property type="match status" value="1"/>
</dbReference>
<accession>A0ABS9CP94</accession>
<gene>
    <name evidence="2" type="ORF">JQM67_09620</name>
</gene>
<comment type="caution">
    <text evidence="2">The sequence shown here is derived from an EMBL/GenBank/DDBJ whole genome shotgun (WGS) entry which is preliminary data.</text>
</comment>
<dbReference type="SUPFAM" id="SSF51658">
    <property type="entry name" value="Xylose isomerase-like"/>
    <property type="match status" value="1"/>
</dbReference>
<name>A0ABS9CP94_9FIRM</name>
<dbReference type="PANTHER" id="PTHR12110:SF21">
    <property type="entry name" value="XYLOSE ISOMERASE-LIKE TIM BARREL DOMAIN-CONTAINING PROTEIN"/>
    <property type="match status" value="1"/>
</dbReference>
<dbReference type="InterPro" id="IPR050312">
    <property type="entry name" value="IolE/XylAMocC-like"/>
</dbReference>
<evidence type="ECO:0000313" key="3">
    <source>
        <dbReference type="Proteomes" id="UP001299220"/>
    </source>
</evidence>
<dbReference type="RefSeq" id="WP_235323903.1">
    <property type="nucleotide sequence ID" value="NZ_JAFBIT010000003.1"/>
</dbReference>
<dbReference type="InterPro" id="IPR013022">
    <property type="entry name" value="Xyl_isomerase-like_TIM-brl"/>
</dbReference>
<keyword evidence="2" id="KW-0413">Isomerase</keyword>
<dbReference type="InterPro" id="IPR036237">
    <property type="entry name" value="Xyl_isomerase-like_sf"/>
</dbReference>
<dbReference type="GO" id="GO:0016853">
    <property type="term" value="F:isomerase activity"/>
    <property type="evidence" value="ECO:0007669"/>
    <property type="project" value="UniProtKB-KW"/>
</dbReference>